<dbReference type="Pfam" id="PF09361">
    <property type="entry name" value="Phasin_2"/>
    <property type="match status" value="1"/>
</dbReference>
<dbReference type="OrthoDB" id="9115286at2"/>
<dbReference type="NCBIfam" id="TIGR01841">
    <property type="entry name" value="phasin"/>
    <property type="match status" value="1"/>
</dbReference>
<name>A0A1H4CG15_9BURK</name>
<accession>A0A1H4CG15</accession>
<evidence type="ECO:0000259" key="1">
    <source>
        <dbReference type="Pfam" id="PF09361"/>
    </source>
</evidence>
<dbReference type="AlphaFoldDB" id="A0A1H4CG15"/>
<sequence length="186" mass="19814">MQFPEQLAAARKSNVDMFFGVTRTIVEGVEKLAALNMQAARSQLADIHDAAQKAVSVSEPQQWIALKDGLAAPTAEKVQAWSQQVFDIVAVTQANLVRCAHAEWDAQLRQARALAEDVAKSALAGTGPAAAALNQAITATNALYETLQKSGEHAVEFTRSNLEAAAAMASSATQRATAQQNRATKR</sequence>
<proteinExistence type="predicted"/>
<dbReference type="InterPro" id="IPR018968">
    <property type="entry name" value="Phasin"/>
</dbReference>
<gene>
    <name evidence="2" type="ORF">SAMN05192564_102294</name>
</gene>
<evidence type="ECO:0000313" key="2">
    <source>
        <dbReference type="EMBL" id="SEA59249.1"/>
    </source>
</evidence>
<reference evidence="3" key="1">
    <citation type="submission" date="2016-10" db="EMBL/GenBank/DDBJ databases">
        <authorList>
            <person name="Varghese N."/>
            <person name="Submissions S."/>
        </authorList>
    </citation>
    <scope>NUCLEOTIDE SEQUENCE [LARGE SCALE GENOMIC DNA]</scope>
    <source>
        <strain evidence="3">LMG 24000</strain>
    </source>
</reference>
<dbReference type="RefSeq" id="WP_090531806.1">
    <property type="nucleotide sequence ID" value="NZ_FNRQ01000002.1"/>
</dbReference>
<keyword evidence="3" id="KW-1185">Reference proteome</keyword>
<dbReference type="STRING" id="83784.SAMN05192564_102294"/>
<dbReference type="Proteomes" id="UP000198638">
    <property type="component" value="Unassembled WGS sequence"/>
</dbReference>
<dbReference type="InterPro" id="IPR010127">
    <property type="entry name" value="Phasin_subfam-1"/>
</dbReference>
<protein>
    <submittedName>
        <fullName evidence="2">Phasin family protein</fullName>
    </submittedName>
</protein>
<dbReference type="EMBL" id="FNRQ01000002">
    <property type="protein sequence ID" value="SEA59249.1"/>
    <property type="molecule type" value="Genomic_DNA"/>
</dbReference>
<organism evidence="2 3">
    <name type="scientific">Paraburkholderia sartisoli</name>
    <dbReference type="NCBI Taxonomy" id="83784"/>
    <lineage>
        <taxon>Bacteria</taxon>
        <taxon>Pseudomonadati</taxon>
        <taxon>Pseudomonadota</taxon>
        <taxon>Betaproteobacteria</taxon>
        <taxon>Burkholderiales</taxon>
        <taxon>Burkholderiaceae</taxon>
        <taxon>Paraburkholderia</taxon>
    </lineage>
</organism>
<evidence type="ECO:0000313" key="3">
    <source>
        <dbReference type="Proteomes" id="UP000198638"/>
    </source>
</evidence>
<feature type="domain" description="Phasin" evidence="1">
    <location>
        <begin position="5"/>
        <end position="99"/>
    </location>
</feature>